<evidence type="ECO:0000256" key="1">
    <source>
        <dbReference type="SAM" id="MobiDB-lite"/>
    </source>
</evidence>
<proteinExistence type="predicted"/>
<feature type="region of interest" description="Disordered" evidence="1">
    <location>
        <begin position="1"/>
        <end position="60"/>
    </location>
</feature>
<dbReference type="EMBL" id="FTNO01000010">
    <property type="protein sequence ID" value="SIS00594.1"/>
    <property type="molecule type" value="Genomic_DNA"/>
</dbReference>
<organism evidence="2 3">
    <name type="scientific">Haladaptatus litoreus</name>
    <dbReference type="NCBI Taxonomy" id="553468"/>
    <lineage>
        <taxon>Archaea</taxon>
        <taxon>Methanobacteriati</taxon>
        <taxon>Methanobacteriota</taxon>
        <taxon>Stenosarchaea group</taxon>
        <taxon>Halobacteria</taxon>
        <taxon>Halobacteriales</taxon>
        <taxon>Haladaptataceae</taxon>
        <taxon>Haladaptatus</taxon>
    </lineage>
</organism>
<protein>
    <recommendedName>
        <fullName evidence="4">Ribbon-helix-helix protein, copG family</fullName>
    </recommendedName>
</protein>
<evidence type="ECO:0000313" key="2">
    <source>
        <dbReference type="EMBL" id="SIS00594.1"/>
    </source>
</evidence>
<accession>A0A1N7FJY4</accession>
<evidence type="ECO:0000313" key="3">
    <source>
        <dbReference type="Proteomes" id="UP000186914"/>
    </source>
</evidence>
<sequence length="128" mass="15191">MEQITLRVSEHRKESLEESAADSGESLSEHIRKRLRTQDDAPGESEQVEELRERVEEQRERIDALRDDREERIRLEARLEQLESDLDRVRDERDSAQARYNETQGKLKVHNSERDGVLARFSTWFRGD</sequence>
<reference evidence="3" key="1">
    <citation type="submission" date="2017-01" db="EMBL/GenBank/DDBJ databases">
        <authorList>
            <person name="Varghese N."/>
            <person name="Submissions S."/>
        </authorList>
    </citation>
    <scope>NUCLEOTIDE SEQUENCE [LARGE SCALE GENOMIC DNA]</scope>
    <source>
        <strain evidence="3">CGMCC 1.7737</strain>
    </source>
</reference>
<keyword evidence="3" id="KW-1185">Reference proteome</keyword>
<gene>
    <name evidence="2" type="ORF">SAMN05421858_5125</name>
</gene>
<evidence type="ECO:0008006" key="4">
    <source>
        <dbReference type="Google" id="ProtNLM"/>
    </source>
</evidence>
<dbReference type="GO" id="GO:0006355">
    <property type="term" value="P:regulation of DNA-templated transcription"/>
    <property type="evidence" value="ECO:0007669"/>
    <property type="project" value="InterPro"/>
</dbReference>
<dbReference type="InterPro" id="IPR010985">
    <property type="entry name" value="Ribbon_hlx_hlx"/>
</dbReference>
<dbReference type="Proteomes" id="UP000186914">
    <property type="component" value="Unassembled WGS sequence"/>
</dbReference>
<dbReference type="AlphaFoldDB" id="A0A1N7FJY4"/>
<dbReference type="RefSeq" id="WP_076433790.1">
    <property type="nucleotide sequence ID" value="NZ_FTNO01000010.1"/>
</dbReference>
<name>A0A1N7FJY4_9EURY</name>
<feature type="compositionally biased region" description="Basic and acidic residues" evidence="1">
    <location>
        <begin position="49"/>
        <end position="60"/>
    </location>
</feature>
<dbReference type="SUPFAM" id="SSF47598">
    <property type="entry name" value="Ribbon-helix-helix"/>
    <property type="match status" value="1"/>
</dbReference>